<organism evidence="2 3">
    <name type="scientific">Legionella pneumophila subsp. pneumophila</name>
    <dbReference type="NCBI Taxonomy" id="91891"/>
    <lineage>
        <taxon>Bacteria</taxon>
        <taxon>Pseudomonadati</taxon>
        <taxon>Pseudomonadota</taxon>
        <taxon>Gammaproteobacteria</taxon>
        <taxon>Legionellales</taxon>
        <taxon>Legionellaceae</taxon>
        <taxon>Legionella</taxon>
    </lineage>
</organism>
<keyword evidence="1" id="KW-0732">Signal</keyword>
<feature type="chain" id="PRO_5030072390" description="Autotransporter domain-containing protein" evidence="1">
    <location>
        <begin position="20"/>
        <end position="326"/>
    </location>
</feature>
<comment type="caution">
    <text evidence="2">The sequence shown here is derived from an EMBL/GenBank/DDBJ whole genome shotgun (WGS) entry which is preliminary data.</text>
</comment>
<accession>A0A3A6UEZ9</accession>
<evidence type="ECO:0000256" key="1">
    <source>
        <dbReference type="SAM" id="SignalP"/>
    </source>
</evidence>
<evidence type="ECO:0000313" key="2">
    <source>
        <dbReference type="EMBL" id="RJY33752.1"/>
    </source>
</evidence>
<proteinExistence type="predicted"/>
<gene>
    <name evidence="2" type="ORF">D1H98_02820</name>
</gene>
<name>A0A3A6UEZ9_LEGPN</name>
<protein>
    <recommendedName>
        <fullName evidence="4">Autotransporter domain-containing protein</fullName>
    </recommendedName>
</protein>
<dbReference type="EMBL" id="QWDR01000001">
    <property type="protein sequence ID" value="RJY33752.1"/>
    <property type="molecule type" value="Genomic_DNA"/>
</dbReference>
<reference evidence="2 3" key="1">
    <citation type="submission" date="2018-08" db="EMBL/GenBank/DDBJ databases">
        <title>Genome Sequences of Legionella pneumophila subsp. pneumophila Isolates, Recovered from a Drinking Water System in a Large Builging.</title>
        <authorList>
            <person name="Gomez-Alvarez V."/>
            <person name="Boczek L."/>
            <person name="King D."/>
            <person name="Pemberton A."/>
            <person name="Pfaller S."/>
            <person name="Rodgers M."/>
            <person name="Santodomingo J."/>
            <person name="Revetta R."/>
        </authorList>
    </citation>
    <scope>NUCLEOTIDE SEQUENCE [LARGE SCALE GENOMIC DNA]</scope>
    <source>
        <strain evidence="2 3">L01C.1</strain>
    </source>
</reference>
<evidence type="ECO:0000313" key="3">
    <source>
        <dbReference type="Proteomes" id="UP000277145"/>
    </source>
</evidence>
<dbReference type="AlphaFoldDB" id="A0A3A6UEZ9"/>
<dbReference type="RefSeq" id="WP_011212959.1">
    <property type="nucleotide sequence ID" value="NZ_CP021281.1"/>
</dbReference>
<dbReference type="Proteomes" id="UP000277145">
    <property type="component" value="Unassembled WGS sequence"/>
</dbReference>
<sequence length="326" mass="36854">MKPCIFLSFLLFFASTCFSKTESIETQGALKNTQEIEQLLRHYLKPKAVLNSSYDEFKFASYQGALFNLYSGHTNFNGIGAENLRLGNFYWGLNLYNITTNTDSNSRITNALNQNHGSIEDNGIYFHVLKQITSLVFLDVFANFGRDRFRLINTVTIDGNTPLTGYAKYYGNDNTVGVRTFLGQTYKLFYLQGDLTFLYSNFNQPDYILTFPDQPVGVPALTTKIGTLVEHARLYYQVNEHFSPFLNGGLIQLTSRSFSRPVLGPDFVTIAPLPQLLLAKNGYSYGIGFDYLYKLIRITPIYAHTVRGNSFSDDYVGVKLELKGTS</sequence>
<evidence type="ECO:0008006" key="4">
    <source>
        <dbReference type="Google" id="ProtNLM"/>
    </source>
</evidence>
<feature type="signal peptide" evidence="1">
    <location>
        <begin position="1"/>
        <end position="19"/>
    </location>
</feature>